<evidence type="ECO:0000313" key="3">
    <source>
        <dbReference type="Proteomes" id="UP000198704"/>
    </source>
</evidence>
<gene>
    <name evidence="2" type="ORF">SAMN05216360_10829</name>
</gene>
<dbReference type="RefSeq" id="WP_091716551.1">
    <property type="nucleotide sequence ID" value="NZ_FNHS01000008.1"/>
</dbReference>
<protein>
    <submittedName>
        <fullName evidence="2">Uncharacterized protein</fullName>
    </submittedName>
</protein>
<keyword evidence="1" id="KW-0732">Signal</keyword>
<proteinExistence type="predicted"/>
<evidence type="ECO:0000256" key="1">
    <source>
        <dbReference type="SAM" id="SignalP"/>
    </source>
</evidence>
<keyword evidence="3" id="KW-1185">Reference proteome</keyword>
<dbReference type="Proteomes" id="UP000198704">
    <property type="component" value="Unassembled WGS sequence"/>
</dbReference>
<sequence length="113" mass="12364">MRFTLPIITLPILALLAAAALSRPASAETIFQGRFGCHTQEVTDRLFKLVMAGDESGFGQLLRSTLASGECRSWKPGEEVRLENRTMSYGCLAPAAGEERCYWTPLSAIEKAN</sequence>
<accession>A0A1H0B3P7</accession>
<feature type="signal peptide" evidence="1">
    <location>
        <begin position="1"/>
        <end position="27"/>
    </location>
</feature>
<reference evidence="3" key="1">
    <citation type="submission" date="2016-10" db="EMBL/GenBank/DDBJ databases">
        <authorList>
            <person name="Varghese N."/>
            <person name="Submissions S."/>
        </authorList>
    </citation>
    <scope>NUCLEOTIDE SEQUENCE [LARGE SCALE GENOMIC DNA]</scope>
    <source>
        <strain evidence="3">BL47</strain>
    </source>
</reference>
<dbReference type="OrthoDB" id="8003390at2"/>
<name>A0A1H0B3P7_9HYPH</name>
<evidence type="ECO:0000313" key="2">
    <source>
        <dbReference type="EMBL" id="SDN40259.1"/>
    </source>
</evidence>
<dbReference type="AlphaFoldDB" id="A0A1H0B3P7"/>
<organism evidence="2 3">
    <name type="scientific">Methylobacterium phyllostachyos</name>
    <dbReference type="NCBI Taxonomy" id="582672"/>
    <lineage>
        <taxon>Bacteria</taxon>
        <taxon>Pseudomonadati</taxon>
        <taxon>Pseudomonadota</taxon>
        <taxon>Alphaproteobacteria</taxon>
        <taxon>Hyphomicrobiales</taxon>
        <taxon>Methylobacteriaceae</taxon>
        <taxon>Methylobacterium</taxon>
    </lineage>
</organism>
<dbReference type="EMBL" id="FNHS01000008">
    <property type="protein sequence ID" value="SDN40259.1"/>
    <property type="molecule type" value="Genomic_DNA"/>
</dbReference>
<feature type="chain" id="PRO_5011586553" evidence="1">
    <location>
        <begin position="28"/>
        <end position="113"/>
    </location>
</feature>